<protein>
    <submittedName>
        <fullName evidence="1 2">Uncharacterized protein</fullName>
    </submittedName>
</protein>
<dbReference type="PaxDb" id="3218-PP1S1_116V6.1"/>
<reference evidence="1 3" key="2">
    <citation type="journal article" date="2018" name="Plant J.">
        <title>The Physcomitrella patens chromosome-scale assembly reveals moss genome structure and evolution.</title>
        <authorList>
            <person name="Lang D."/>
            <person name="Ullrich K.K."/>
            <person name="Murat F."/>
            <person name="Fuchs J."/>
            <person name="Jenkins J."/>
            <person name="Haas F.B."/>
            <person name="Piednoel M."/>
            <person name="Gundlach H."/>
            <person name="Van Bel M."/>
            <person name="Meyberg R."/>
            <person name="Vives C."/>
            <person name="Morata J."/>
            <person name="Symeonidi A."/>
            <person name="Hiss M."/>
            <person name="Muchero W."/>
            <person name="Kamisugi Y."/>
            <person name="Saleh O."/>
            <person name="Blanc G."/>
            <person name="Decker E.L."/>
            <person name="van Gessel N."/>
            <person name="Grimwood J."/>
            <person name="Hayes R.D."/>
            <person name="Graham S.W."/>
            <person name="Gunter L.E."/>
            <person name="McDaniel S.F."/>
            <person name="Hoernstein S.N.W."/>
            <person name="Larsson A."/>
            <person name="Li F.W."/>
            <person name="Perroud P.F."/>
            <person name="Phillips J."/>
            <person name="Ranjan P."/>
            <person name="Rokshar D.S."/>
            <person name="Rothfels C.J."/>
            <person name="Schneider L."/>
            <person name="Shu S."/>
            <person name="Stevenson D.W."/>
            <person name="Thummler F."/>
            <person name="Tillich M."/>
            <person name="Villarreal Aguilar J.C."/>
            <person name="Widiez T."/>
            <person name="Wong G.K."/>
            <person name="Wymore A."/>
            <person name="Zhang Y."/>
            <person name="Zimmer A.D."/>
            <person name="Quatrano R.S."/>
            <person name="Mayer K.F.X."/>
            <person name="Goodstein D."/>
            <person name="Casacuberta J.M."/>
            <person name="Vandepoele K."/>
            <person name="Reski R."/>
            <person name="Cuming A.C."/>
            <person name="Tuskan G.A."/>
            <person name="Maumus F."/>
            <person name="Salse J."/>
            <person name="Schmutz J."/>
            <person name="Rensing S.A."/>
        </authorList>
    </citation>
    <scope>NUCLEOTIDE SEQUENCE [LARGE SCALE GENOMIC DNA]</scope>
    <source>
        <strain evidence="2 3">cv. Gransden 2004</strain>
    </source>
</reference>
<dbReference type="EnsemblPlants" id="Pp3c2_37516V3.1">
    <property type="protein sequence ID" value="PAC:32933988.CDS.1"/>
    <property type="gene ID" value="Pp3c2_37516"/>
</dbReference>
<accession>A0A2K1L4L8</accession>
<dbReference type="Proteomes" id="UP000006727">
    <property type="component" value="Chromosome 2"/>
</dbReference>
<evidence type="ECO:0000313" key="3">
    <source>
        <dbReference type="Proteomes" id="UP000006727"/>
    </source>
</evidence>
<evidence type="ECO:0000313" key="2">
    <source>
        <dbReference type="EnsemblPlants" id="PAC:32933988.CDS.1"/>
    </source>
</evidence>
<reference evidence="1 3" key="1">
    <citation type="journal article" date="2008" name="Science">
        <title>The Physcomitrella genome reveals evolutionary insights into the conquest of land by plants.</title>
        <authorList>
            <person name="Rensing S."/>
            <person name="Lang D."/>
            <person name="Zimmer A."/>
            <person name="Terry A."/>
            <person name="Salamov A."/>
            <person name="Shapiro H."/>
            <person name="Nishiyama T."/>
            <person name="Perroud P.-F."/>
            <person name="Lindquist E."/>
            <person name="Kamisugi Y."/>
            <person name="Tanahashi T."/>
            <person name="Sakakibara K."/>
            <person name="Fujita T."/>
            <person name="Oishi K."/>
            <person name="Shin-I T."/>
            <person name="Kuroki Y."/>
            <person name="Toyoda A."/>
            <person name="Suzuki Y."/>
            <person name="Hashimoto A."/>
            <person name="Yamaguchi K."/>
            <person name="Sugano A."/>
            <person name="Kohara Y."/>
            <person name="Fujiyama A."/>
            <person name="Anterola A."/>
            <person name="Aoki S."/>
            <person name="Ashton N."/>
            <person name="Barbazuk W.B."/>
            <person name="Barker E."/>
            <person name="Bennetzen J."/>
            <person name="Bezanilla M."/>
            <person name="Blankenship R."/>
            <person name="Cho S.H."/>
            <person name="Dutcher S."/>
            <person name="Estelle M."/>
            <person name="Fawcett J.A."/>
            <person name="Gundlach H."/>
            <person name="Hanada K."/>
            <person name="Heyl A."/>
            <person name="Hicks K.A."/>
            <person name="Hugh J."/>
            <person name="Lohr M."/>
            <person name="Mayer K."/>
            <person name="Melkozernov A."/>
            <person name="Murata T."/>
            <person name="Nelson D."/>
            <person name="Pils B."/>
            <person name="Prigge M."/>
            <person name="Reiss B."/>
            <person name="Renner T."/>
            <person name="Rombauts S."/>
            <person name="Rushton P."/>
            <person name="Sanderfoot A."/>
            <person name="Schween G."/>
            <person name="Shiu S.-H."/>
            <person name="Stueber K."/>
            <person name="Theodoulou F.L."/>
            <person name="Tu H."/>
            <person name="Van de Peer Y."/>
            <person name="Verrier P.J."/>
            <person name="Waters E."/>
            <person name="Wood A."/>
            <person name="Yang L."/>
            <person name="Cove D."/>
            <person name="Cuming A."/>
            <person name="Hasebe M."/>
            <person name="Lucas S."/>
            <person name="Mishler D.B."/>
            <person name="Reski R."/>
            <person name="Grigoriev I."/>
            <person name="Quatrano R.S."/>
            <person name="Boore J.L."/>
        </authorList>
    </citation>
    <scope>NUCLEOTIDE SEQUENCE [LARGE SCALE GENOMIC DNA]</scope>
    <source>
        <strain evidence="2 3">cv. Gransden 2004</strain>
    </source>
</reference>
<gene>
    <name evidence="1" type="ORF">PHYPA_003750</name>
</gene>
<evidence type="ECO:0000313" key="1">
    <source>
        <dbReference type="EMBL" id="PNR60957.1"/>
    </source>
</evidence>
<dbReference type="AlphaFoldDB" id="A0A2K1L4L8"/>
<keyword evidence="3" id="KW-1185">Reference proteome</keyword>
<dbReference type="InParanoid" id="A0A2K1L4L8"/>
<name>A0A2K1L4L8_PHYPA</name>
<reference evidence="2" key="3">
    <citation type="submission" date="2020-12" db="UniProtKB">
        <authorList>
            <consortium name="EnsemblPlants"/>
        </authorList>
    </citation>
    <scope>IDENTIFICATION</scope>
</reference>
<dbReference type="EMBL" id="ABEU02000002">
    <property type="protein sequence ID" value="PNR60957.1"/>
    <property type="molecule type" value="Genomic_DNA"/>
</dbReference>
<proteinExistence type="predicted"/>
<sequence length="69" mass="7402">MTSDHHPPGLYSVCFTLPQQERQQDFEVGSQLCAAAPPPSLDPRFDGIIHTILAGLDSLVSVDCESCGC</sequence>
<organism evidence="1">
    <name type="scientific">Physcomitrium patens</name>
    <name type="common">Spreading-leaved earth moss</name>
    <name type="synonym">Physcomitrella patens</name>
    <dbReference type="NCBI Taxonomy" id="3218"/>
    <lineage>
        <taxon>Eukaryota</taxon>
        <taxon>Viridiplantae</taxon>
        <taxon>Streptophyta</taxon>
        <taxon>Embryophyta</taxon>
        <taxon>Bryophyta</taxon>
        <taxon>Bryophytina</taxon>
        <taxon>Bryopsida</taxon>
        <taxon>Funariidae</taxon>
        <taxon>Funariales</taxon>
        <taxon>Funariaceae</taxon>
        <taxon>Physcomitrium</taxon>
    </lineage>
</organism>
<dbReference type="Gramene" id="Pp3c2_37516V3.1">
    <property type="protein sequence ID" value="PAC:32933988.CDS.1"/>
    <property type="gene ID" value="Pp3c2_37516"/>
</dbReference>